<dbReference type="CDD" id="cd05399">
    <property type="entry name" value="NT_Rel-Spo_like"/>
    <property type="match status" value="1"/>
</dbReference>
<dbReference type="Proteomes" id="UP000550501">
    <property type="component" value="Unassembled WGS sequence"/>
</dbReference>
<evidence type="ECO:0000259" key="1">
    <source>
        <dbReference type="SMART" id="SM00954"/>
    </source>
</evidence>
<dbReference type="Gene3D" id="3.30.460.10">
    <property type="entry name" value="Beta Polymerase, domain 2"/>
    <property type="match status" value="1"/>
</dbReference>
<dbReference type="Pfam" id="PF04250">
    <property type="entry name" value="DUF429"/>
    <property type="match status" value="1"/>
</dbReference>
<feature type="domain" description="RelA/SpoT" evidence="1">
    <location>
        <begin position="297"/>
        <end position="417"/>
    </location>
</feature>
<proteinExistence type="predicted"/>
<dbReference type="InterPro" id="IPR043519">
    <property type="entry name" value="NT_sf"/>
</dbReference>
<dbReference type="GO" id="GO:0016740">
    <property type="term" value="F:transferase activity"/>
    <property type="evidence" value="ECO:0007669"/>
    <property type="project" value="UniProtKB-KW"/>
</dbReference>
<keyword evidence="3" id="KW-1185">Reference proteome</keyword>
<dbReference type="SUPFAM" id="SSF81301">
    <property type="entry name" value="Nucleotidyltransferase"/>
    <property type="match status" value="1"/>
</dbReference>
<dbReference type="Pfam" id="PF04607">
    <property type="entry name" value="RelA_SpoT"/>
    <property type="match status" value="1"/>
</dbReference>
<accession>A0A839QBS8</accession>
<dbReference type="GO" id="GO:0015969">
    <property type="term" value="P:guanosine tetraphosphate metabolic process"/>
    <property type="evidence" value="ECO:0007669"/>
    <property type="project" value="InterPro"/>
</dbReference>
<dbReference type="SMART" id="SM00954">
    <property type="entry name" value="RelA_SpoT"/>
    <property type="match status" value="1"/>
</dbReference>
<dbReference type="Gene3D" id="1.10.287.860">
    <property type="entry name" value="Nucleotidyltransferase"/>
    <property type="match status" value="1"/>
</dbReference>
<dbReference type="AlphaFoldDB" id="A0A839QBS8"/>
<dbReference type="PANTHER" id="PTHR41773:SF1">
    <property type="entry name" value="RELA_SPOT DOMAIN-CONTAINING PROTEIN"/>
    <property type="match status" value="1"/>
</dbReference>
<gene>
    <name evidence="2" type="ORF">FHR72_002185</name>
</gene>
<protein>
    <submittedName>
        <fullName evidence="2">Putative RNase H-like nuclease/ppGpp synthetase/RelA/SpoT-type nucleotidyltransferase</fullName>
    </submittedName>
</protein>
<dbReference type="InterPro" id="IPR007685">
    <property type="entry name" value="RelA_SpoT"/>
</dbReference>
<keyword evidence="2" id="KW-0808">Transferase</keyword>
<reference evidence="2 3" key="1">
    <citation type="submission" date="2020-08" db="EMBL/GenBank/DDBJ databases">
        <title>The Agave Microbiome: Exploring the role of microbial communities in plant adaptations to desert environments.</title>
        <authorList>
            <person name="Partida-Martinez L.P."/>
        </authorList>
    </citation>
    <scope>NUCLEOTIDE SEQUENCE [LARGE SCALE GENOMIC DNA]</scope>
    <source>
        <strain evidence="2 3">AT2.18</strain>
    </source>
</reference>
<evidence type="ECO:0000313" key="2">
    <source>
        <dbReference type="EMBL" id="MBB2990712.1"/>
    </source>
</evidence>
<dbReference type="InterPro" id="IPR007362">
    <property type="entry name" value="DUF429"/>
</dbReference>
<name>A0A839QBS8_MYCIR</name>
<dbReference type="EMBL" id="JACHVU010000004">
    <property type="protein sequence ID" value="MBB2990712.1"/>
    <property type="molecule type" value="Genomic_DNA"/>
</dbReference>
<organism evidence="2 3">
    <name type="scientific">Mycolicibacterium iranicum</name>
    <name type="common">Mycobacterium iranicum</name>
    <dbReference type="NCBI Taxonomy" id="912594"/>
    <lineage>
        <taxon>Bacteria</taxon>
        <taxon>Bacillati</taxon>
        <taxon>Actinomycetota</taxon>
        <taxon>Actinomycetes</taxon>
        <taxon>Mycobacteriales</taxon>
        <taxon>Mycobacteriaceae</taxon>
        <taxon>Mycolicibacterium</taxon>
    </lineage>
</organism>
<comment type="caution">
    <text evidence="2">The sequence shown here is derived from an EMBL/GenBank/DDBJ whole genome shotgun (WGS) entry which is preliminary data.</text>
</comment>
<sequence>MHFVGLDLAWGEKNQTGVAVIDSDGRLLHVGAAHDDDSIEAAVAPYTGDDCLVAIDAPLIVKNATGHRPAETQFNRDFQRFQAGARPAFTDRPEFKHPRAARVAERLGLDVDPASTARRRAIEVYPHPATVVLFDLEKTLKYKRGPFEDRQRELLRLMTLIEGLDDASPRLRVNRSAAWVELRRRVEAATKPSHLDRDEDPVDAVICAYVGLYWYCRPEDVTIYGDIASGYIVTPSLPTAREPKTATPRNSTPTAPSPVVAEYAERRPALVAATDHYLALVTGLLDDAGINYLSVTARTKSVDSFAAKTQRLGPDGTPLYTEPLVEITDLIGLRVITYLREDVATVADLLAEEMRLLDDRDMGQETAREGRWGYASRHLLVGVEGVQQPASIQVRTVLQHAWAEFEHEIRYKGSIPAAHAPDLDRRFTLAAGLLELADREFSAVRERLRTTTPDTNAPETTSDPRIPTAVLATYLGNRFPDAGWSRTDHYAWIAGLLLDLGIDSIDEVDTVLDGIDTDAVNAAMDYRYPAGAVRRLDDALLAVYGTDYIALQGNSHRVKLLEARLERLHPAP</sequence>
<dbReference type="PANTHER" id="PTHR41773">
    <property type="entry name" value="GTP PYROPHOSPHATASE-RELATED"/>
    <property type="match status" value="1"/>
</dbReference>
<dbReference type="RefSeq" id="WP_183467977.1">
    <property type="nucleotide sequence ID" value="NZ_JACHVU010000004.1"/>
</dbReference>
<evidence type="ECO:0000313" key="3">
    <source>
        <dbReference type="Proteomes" id="UP000550501"/>
    </source>
</evidence>